<dbReference type="InterPro" id="IPR012312">
    <property type="entry name" value="Hemerythrin-like"/>
</dbReference>
<sequence>MLIWKNEYSIGVDMIDKQHEHLFDIGNQAYELLKNELRVDKYDEIVQILEDLRQYTKFHFETEENYMAQINYLQLSDQKMEHENFIKKISDIDFRKLDENPNKYLDDILSFVFGWILDHVLNKDKLIAQNQG</sequence>
<gene>
    <name evidence="5" type="ORF">Cspa_c22010</name>
</gene>
<name>M1MMJ8_9CLOT</name>
<protein>
    <submittedName>
        <fullName evidence="5">Hemerythrin-like metal-binding domain protein</fullName>
    </submittedName>
</protein>
<evidence type="ECO:0000256" key="2">
    <source>
        <dbReference type="ARBA" id="ARBA00022723"/>
    </source>
</evidence>
<dbReference type="PATRIC" id="fig|931276.5.peg.2199"/>
<dbReference type="KEGG" id="csr:Cspa_c22010"/>
<reference evidence="5 6" key="1">
    <citation type="submission" date="2013-02" db="EMBL/GenBank/DDBJ databases">
        <title>Genome sequence of Clostridium saccharoperbutylacetonicum N1-4(HMT).</title>
        <authorList>
            <person name="Poehlein A."/>
            <person name="Daniel R."/>
        </authorList>
    </citation>
    <scope>NUCLEOTIDE SEQUENCE [LARGE SCALE GENOMIC DNA]</scope>
    <source>
        <strain evidence="6">N1-4(HMT)</strain>
    </source>
</reference>
<dbReference type="InterPro" id="IPR050669">
    <property type="entry name" value="Hemerythrin"/>
</dbReference>
<keyword evidence="6" id="KW-1185">Reference proteome</keyword>
<proteinExistence type="inferred from homology"/>
<dbReference type="EMBL" id="CP004121">
    <property type="protein sequence ID" value="AGF55966.1"/>
    <property type="molecule type" value="Genomic_DNA"/>
</dbReference>
<dbReference type="CDD" id="cd12107">
    <property type="entry name" value="Hemerythrin"/>
    <property type="match status" value="1"/>
</dbReference>
<dbReference type="AlphaFoldDB" id="M1MMJ8"/>
<dbReference type="Proteomes" id="UP000011728">
    <property type="component" value="Chromosome"/>
</dbReference>
<accession>M1MMJ8</accession>
<evidence type="ECO:0000313" key="5">
    <source>
        <dbReference type="EMBL" id="AGF55966.1"/>
    </source>
</evidence>
<keyword evidence="2" id="KW-0479">Metal-binding</keyword>
<dbReference type="HOGENOM" id="CLU_086902_2_0_9"/>
<dbReference type="SUPFAM" id="SSF47188">
    <property type="entry name" value="Hemerythrin-like"/>
    <property type="match status" value="1"/>
</dbReference>
<keyword evidence="3" id="KW-0408">Iron</keyword>
<evidence type="ECO:0000313" key="6">
    <source>
        <dbReference type="Proteomes" id="UP000011728"/>
    </source>
</evidence>
<evidence type="ECO:0000256" key="3">
    <source>
        <dbReference type="ARBA" id="ARBA00023004"/>
    </source>
</evidence>
<dbReference type="PANTHER" id="PTHR37164">
    <property type="entry name" value="BACTERIOHEMERYTHRIN"/>
    <property type="match status" value="1"/>
</dbReference>
<dbReference type="RefSeq" id="WP_015392285.1">
    <property type="nucleotide sequence ID" value="NC_020291.1"/>
</dbReference>
<organism evidence="5 6">
    <name type="scientific">Clostridium saccharoperbutylacetonicum N1-4(HMT)</name>
    <dbReference type="NCBI Taxonomy" id="931276"/>
    <lineage>
        <taxon>Bacteria</taxon>
        <taxon>Bacillati</taxon>
        <taxon>Bacillota</taxon>
        <taxon>Clostridia</taxon>
        <taxon>Eubacteriales</taxon>
        <taxon>Clostridiaceae</taxon>
        <taxon>Clostridium</taxon>
    </lineage>
</organism>
<comment type="similarity">
    <text evidence="1">Belongs to the hemerythrin family.</text>
</comment>
<dbReference type="NCBIfam" id="NF033749">
    <property type="entry name" value="bact_hemeryth"/>
    <property type="match status" value="1"/>
</dbReference>
<dbReference type="PANTHER" id="PTHR37164:SF1">
    <property type="entry name" value="BACTERIOHEMERYTHRIN"/>
    <property type="match status" value="1"/>
</dbReference>
<dbReference type="GO" id="GO:0046872">
    <property type="term" value="F:metal ion binding"/>
    <property type="evidence" value="ECO:0007669"/>
    <property type="project" value="UniProtKB-KW"/>
</dbReference>
<dbReference type="Pfam" id="PF01814">
    <property type="entry name" value="Hemerythrin"/>
    <property type="match status" value="1"/>
</dbReference>
<dbReference type="STRING" id="36745.CLSAP_20220"/>
<dbReference type="InterPro" id="IPR012827">
    <property type="entry name" value="Hemerythrin_metal-bd"/>
</dbReference>
<dbReference type="InterPro" id="IPR035938">
    <property type="entry name" value="Hemerythrin-like_sf"/>
</dbReference>
<feature type="domain" description="Hemerythrin-like" evidence="4">
    <location>
        <begin position="11"/>
        <end position="127"/>
    </location>
</feature>
<dbReference type="eggNOG" id="COG2703">
    <property type="taxonomic scope" value="Bacteria"/>
</dbReference>
<evidence type="ECO:0000259" key="4">
    <source>
        <dbReference type="Pfam" id="PF01814"/>
    </source>
</evidence>
<dbReference type="OrthoDB" id="9797092at2"/>
<dbReference type="Gene3D" id="1.20.120.50">
    <property type="entry name" value="Hemerythrin-like"/>
    <property type="match status" value="1"/>
</dbReference>
<dbReference type="NCBIfam" id="TIGR02481">
    <property type="entry name" value="hemeryth_dom"/>
    <property type="match status" value="1"/>
</dbReference>
<evidence type="ECO:0000256" key="1">
    <source>
        <dbReference type="ARBA" id="ARBA00010587"/>
    </source>
</evidence>